<dbReference type="PANTHER" id="PTHR10574:SF435">
    <property type="entry name" value="LAMININ SUBUNIT GAMMA-1"/>
    <property type="match status" value="1"/>
</dbReference>
<keyword evidence="4 12" id="KW-0732">Signal</keyword>
<dbReference type="InterPro" id="IPR002049">
    <property type="entry name" value="LE_dom"/>
</dbReference>
<protein>
    <submittedName>
        <fullName evidence="16">Laminin EGF domain-containing protein</fullName>
    </submittedName>
</protein>
<evidence type="ECO:0000256" key="6">
    <source>
        <dbReference type="ARBA" id="ARBA00023054"/>
    </source>
</evidence>
<feature type="disulfide bond" evidence="10">
    <location>
        <begin position="1029"/>
        <end position="1038"/>
    </location>
</feature>
<dbReference type="InterPro" id="IPR000034">
    <property type="entry name" value="Laminin_IV"/>
</dbReference>
<feature type="disulfide bond" evidence="10">
    <location>
        <begin position="431"/>
        <end position="440"/>
    </location>
</feature>
<feature type="domain" description="Laminin EGF-like" evidence="13">
    <location>
        <begin position="960"/>
        <end position="1007"/>
    </location>
</feature>
<keyword evidence="2" id="KW-0964">Secreted</keyword>
<dbReference type="Gene3D" id="2.10.25.10">
    <property type="entry name" value="Laminin"/>
    <property type="match status" value="9"/>
</dbReference>
<sequence length="1618" mass="179880">MGRKPTWATSILIPSFICSLLGLLFLISAQPNPRDPPYDPHHYLPSDNPCYYNNNIPQRCVPDFINAAFNLPVEVTNTCGERQPTRFCVQTGHMGVRKNCDVCDARQTEYAHPASSLTDFNDPNNETWWQSETMAEGTQYPNHVNLTLRLGKAFDITYVRLKFISPRPESFQILKKEADNSSWIPWQYYSGSCRSTYKLPEKAPILPGNEAVAQCTREFSDISPLTGGNIAFPTLEGRPSAENFEESEILQSWVTAVAIRIVLNRMNTFGDEIFGDPRVLRSYYYAISDFAVGGRCKCNGHASQCVKSTGRGEQQLVCDCKHHTTGVDCGDCEPFYVDRPWRSATSTEANECLPCNCNNLSQRCFFDKKLFEATGHGGHCVDCAGNTKGPHCEQCVENHWRRPGEHYCVPCQCNEIGSEDGQCDGSGQCKCKPGVTGQHCDQCQAGFYEFSTTGCKDCQCNVEGSINNTQHCSPIDGTCACKANVEGQRCDKCKPGYFNLASENQFGCTPCFCYGHSSVCSTSEGYYSVNLTSNFLEDVERWTGGSDIRPEDVQWAQIDRAAAISQIDDNPVYFYAPSKYTGDQRLAYNQDIVFTLRVQQNNPAPSKKDVVIVGANGLELSLPIFAQGNPIPSTNEQTYKFHIHANRQLQWNPTLREIDFIGILWNVAAIKIRGTYSRGDVGFLSNFRLGTASLNPAEDSGDSDQSTVAEWVETCKCPEGFVGQFCESCAPGYRRALKFGGPLTKCIRCECHGHSDSCDAESGACICQHDTAGDTCERCARGYYGDALNGTENDCKKCDCPENGACILFSDGDTICTECPEGYTGRKCENCENEFFGNPLDNIECRKCDCSSNTDPNSIGNCDTVTGECRKCIYHTSGFNCEKCASGYWGDALAEPKGDQCRACSCYAPGTQRPSADYDLLECRQSDGQCSCLPNVVGTHCDQCEAGFYNLTSGSGCHECDCDPIGSLNGTCDAISGQCFCKVGVTGRRCDQCAPRHFGFGSEGCKQCDCDEIGSEAPECDVRTGQCLCNDDVEGRRCDQCSENRYDMQNGCLVCDECYALIQTRKNAANTTIAALRENLDEIQNNPVTVDDSEFDARVDTVKGQVQELHEKASRKLDGDDTQMRVQVGELKDQLQNSHSSVNNVDSRLAQIDASSNRIEAELRKFNTEKGTVQSDLKNAISYIETKGQSQLRNAKKAVDRYESRMNKIKTLSDKTRNLSKQALNEANEAIFGGTGTSQLIANLNSKMNETDQLLKDTQSLAEEQQAEAAKAYDQAARILSNVESIKLPQIIPDELREKAKNLKEESQQAVQNAQQKAGDNQKALWDAQQALQESRVEFGNLQATQNITEELLEEVVRAQERSENALKIVNDVRSHAEEIFLLLSEFEENRGKPFEELADELKRIPSTKSQIELANRRSAKAEELSDKIEEIAKSALEVAENAKKEAETFAEMYEQLNANSDKLHEVVKEAANKFMNLDAQIENLYETSSKQLDNFNRNRDKSSALIKNAGLAHQNAQQASKSADENSEVLNVVWERLQSVEEVNDSELKHLETVLFELERAYDISQIENAIQKEKRRDAELQKIKWTAEVNELKKELQNLENIRDTLPTTCYNVNVS</sequence>
<dbReference type="FunFam" id="2.60.120.260:FF:000018">
    <property type="entry name" value="Laminin subunit gamma 1"/>
    <property type="match status" value="1"/>
</dbReference>
<dbReference type="InterPro" id="IPR050440">
    <property type="entry name" value="Laminin/Netrin_ECM"/>
</dbReference>
<dbReference type="PANTHER" id="PTHR10574">
    <property type="entry name" value="NETRIN/LAMININ-RELATED"/>
    <property type="match status" value="1"/>
</dbReference>
<dbReference type="FunFam" id="2.10.25.10:FF:000166">
    <property type="entry name" value="laminin subunit gamma-1"/>
    <property type="match status" value="1"/>
</dbReference>
<feature type="disulfide bond" evidence="10">
    <location>
        <begin position="932"/>
        <end position="941"/>
    </location>
</feature>
<dbReference type="PRINTS" id="PR00011">
    <property type="entry name" value="EGFLAMININ"/>
</dbReference>
<organism evidence="16 17">
    <name type="scientific">Ditylenchus destructor</name>
    <dbReference type="NCBI Taxonomy" id="166010"/>
    <lineage>
        <taxon>Eukaryota</taxon>
        <taxon>Metazoa</taxon>
        <taxon>Ecdysozoa</taxon>
        <taxon>Nematoda</taxon>
        <taxon>Chromadorea</taxon>
        <taxon>Rhabditida</taxon>
        <taxon>Tylenchina</taxon>
        <taxon>Tylenchomorpha</taxon>
        <taxon>Sphaerularioidea</taxon>
        <taxon>Anguinidae</taxon>
        <taxon>Anguininae</taxon>
        <taxon>Ditylenchus</taxon>
    </lineage>
</organism>
<dbReference type="SMART" id="SM00180">
    <property type="entry name" value="EGF_Lam"/>
    <property type="match status" value="10"/>
</dbReference>
<evidence type="ECO:0000256" key="4">
    <source>
        <dbReference type="ARBA" id="ARBA00022729"/>
    </source>
</evidence>
<feature type="domain" description="Laminin EGF-like" evidence="13">
    <location>
        <begin position="1008"/>
        <end position="1054"/>
    </location>
</feature>
<evidence type="ECO:0000256" key="10">
    <source>
        <dbReference type="PROSITE-ProRule" id="PRU00460"/>
    </source>
</evidence>
<feature type="domain" description="Laminin EGF-like" evidence="13">
    <location>
        <begin position="458"/>
        <end position="510"/>
    </location>
</feature>
<evidence type="ECO:0000259" key="13">
    <source>
        <dbReference type="PROSITE" id="PS50027"/>
    </source>
</evidence>
<evidence type="ECO:0000256" key="2">
    <source>
        <dbReference type="ARBA" id="ARBA00022525"/>
    </source>
</evidence>
<reference evidence="16" key="1">
    <citation type="submission" date="2022-01" db="EMBL/GenBank/DDBJ databases">
        <title>Genome Sequence Resource for Two Populations of Ditylenchus destructor, the Migratory Endoparasitic Phytonematode.</title>
        <authorList>
            <person name="Zhang H."/>
            <person name="Lin R."/>
            <person name="Xie B."/>
        </authorList>
    </citation>
    <scope>NUCLEOTIDE SEQUENCE</scope>
    <source>
        <strain evidence="16">BazhouSP</strain>
    </source>
</reference>
<dbReference type="EMBL" id="JAKKPZ010000048">
    <property type="protein sequence ID" value="KAI1706362.1"/>
    <property type="molecule type" value="Genomic_DNA"/>
</dbReference>
<dbReference type="PROSITE" id="PS51117">
    <property type="entry name" value="LAMININ_NTER"/>
    <property type="match status" value="1"/>
</dbReference>
<feature type="domain" description="Laminin IV type A" evidence="14">
    <location>
        <begin position="521"/>
        <end position="714"/>
    </location>
</feature>
<dbReference type="InterPro" id="IPR008211">
    <property type="entry name" value="Laminin_N"/>
</dbReference>
<dbReference type="InterPro" id="IPR000742">
    <property type="entry name" value="EGF"/>
</dbReference>
<dbReference type="FunFam" id="2.10.25.10:FF:000090">
    <property type="entry name" value="laminin subunit alpha"/>
    <property type="match status" value="1"/>
</dbReference>
<feature type="disulfide bond" evidence="10">
    <location>
        <begin position="962"/>
        <end position="979"/>
    </location>
</feature>
<dbReference type="Proteomes" id="UP001201812">
    <property type="component" value="Unassembled WGS sequence"/>
</dbReference>
<dbReference type="FunFam" id="2.10.25.10:FF:000067">
    <property type="entry name" value="Laminin subunit gamma 1"/>
    <property type="match status" value="2"/>
</dbReference>
<dbReference type="CDD" id="cd00055">
    <property type="entry name" value="EGF_Lam"/>
    <property type="match status" value="10"/>
</dbReference>
<dbReference type="SMART" id="SM00281">
    <property type="entry name" value="LamB"/>
    <property type="match status" value="1"/>
</dbReference>
<evidence type="ECO:0000256" key="8">
    <source>
        <dbReference type="ARBA" id="ARBA00023180"/>
    </source>
</evidence>
<feature type="coiled-coil region" evidence="11">
    <location>
        <begin position="1422"/>
        <end position="1488"/>
    </location>
</feature>
<evidence type="ECO:0000256" key="12">
    <source>
        <dbReference type="SAM" id="SignalP"/>
    </source>
</evidence>
<dbReference type="Pfam" id="PF00055">
    <property type="entry name" value="Laminin_N"/>
    <property type="match status" value="1"/>
</dbReference>
<keyword evidence="9 10" id="KW-0424">Laminin EGF-like domain</keyword>
<keyword evidence="8" id="KW-0325">Glycoprotein</keyword>
<dbReference type="Pfam" id="PF00052">
    <property type="entry name" value="Laminin_B"/>
    <property type="match status" value="1"/>
</dbReference>
<evidence type="ECO:0000259" key="14">
    <source>
        <dbReference type="PROSITE" id="PS51115"/>
    </source>
</evidence>
<dbReference type="Pfam" id="PF00053">
    <property type="entry name" value="EGF_laminin"/>
    <property type="match status" value="10"/>
</dbReference>
<dbReference type="FunFam" id="2.10.25.10:FF:000105">
    <property type="entry name" value="laminin subunit gamma-1"/>
    <property type="match status" value="1"/>
</dbReference>
<dbReference type="PROSITE" id="PS01248">
    <property type="entry name" value="EGF_LAM_1"/>
    <property type="match status" value="4"/>
</dbReference>
<dbReference type="GO" id="GO:0009887">
    <property type="term" value="P:animal organ morphogenesis"/>
    <property type="evidence" value="ECO:0007669"/>
    <property type="project" value="TreeGrafter"/>
</dbReference>
<evidence type="ECO:0000313" key="17">
    <source>
        <dbReference type="Proteomes" id="UP001201812"/>
    </source>
</evidence>
<gene>
    <name evidence="16" type="ORF">DdX_13020</name>
</gene>
<keyword evidence="5" id="KW-0677">Repeat</keyword>
<dbReference type="PROSITE" id="PS50027">
    <property type="entry name" value="EGF_LAM_2"/>
    <property type="match status" value="7"/>
</dbReference>
<dbReference type="SMART" id="SM00181">
    <property type="entry name" value="EGF"/>
    <property type="match status" value="7"/>
</dbReference>
<dbReference type="FunFam" id="2.10.25.10:FF:000051">
    <property type="entry name" value="Laminin subunit alpha 4"/>
    <property type="match status" value="1"/>
</dbReference>
<evidence type="ECO:0000313" key="16">
    <source>
        <dbReference type="EMBL" id="KAI1706362.1"/>
    </source>
</evidence>
<dbReference type="Gene3D" id="2.60.120.260">
    <property type="entry name" value="Galactose-binding domain-like"/>
    <property type="match status" value="1"/>
</dbReference>
<feature type="disulfide bond" evidence="10">
    <location>
        <begin position="1010"/>
        <end position="1027"/>
    </location>
</feature>
<feature type="domain" description="Laminin EGF-like" evidence="13">
    <location>
        <begin position="848"/>
        <end position="903"/>
    </location>
</feature>
<feature type="signal peptide" evidence="12">
    <location>
        <begin position="1"/>
        <end position="29"/>
    </location>
</feature>
<dbReference type="InterPro" id="IPR056863">
    <property type="entry name" value="LMN_ATRN_NET-like_EGF"/>
</dbReference>
<evidence type="ECO:0000256" key="5">
    <source>
        <dbReference type="ARBA" id="ARBA00022737"/>
    </source>
</evidence>
<keyword evidence="3" id="KW-0272">Extracellular matrix</keyword>
<dbReference type="SUPFAM" id="SSF57196">
    <property type="entry name" value="EGF/Laminin"/>
    <property type="match status" value="10"/>
</dbReference>
<keyword evidence="6 11" id="KW-0175">Coiled coil</keyword>
<feature type="chain" id="PRO_5042125223" evidence="12">
    <location>
        <begin position="30"/>
        <end position="1618"/>
    </location>
</feature>
<feature type="disulfide bond" evidence="10">
    <location>
        <begin position="767"/>
        <end position="776"/>
    </location>
</feature>
<name>A0AAD4R350_9BILA</name>
<feature type="domain" description="Laminin N-terminal" evidence="15">
    <location>
        <begin position="56"/>
        <end position="295"/>
    </location>
</feature>
<comment type="caution">
    <text evidence="16">The sequence shown here is derived from an EMBL/GenBank/DDBJ whole genome shotgun (WGS) entry which is preliminary data.</text>
</comment>
<comment type="subcellular location">
    <subcellularLocation>
        <location evidence="1">Secreted</location>
        <location evidence="1">Extracellular space</location>
        <location evidence="1">Extracellular matrix</location>
    </subcellularLocation>
</comment>
<feature type="domain" description="Laminin EGF-like" evidence="13">
    <location>
        <begin position="904"/>
        <end position="959"/>
    </location>
</feature>
<evidence type="ECO:0000256" key="7">
    <source>
        <dbReference type="ARBA" id="ARBA00023157"/>
    </source>
</evidence>
<dbReference type="FunFam" id="2.10.25.10:FF:000580">
    <property type="entry name" value="Wing blister, isoform B"/>
    <property type="match status" value="1"/>
</dbReference>
<dbReference type="Pfam" id="PF24973">
    <property type="entry name" value="EGF_LMN_ATRN"/>
    <property type="match status" value="1"/>
</dbReference>
<evidence type="ECO:0000256" key="1">
    <source>
        <dbReference type="ARBA" id="ARBA00004498"/>
    </source>
</evidence>
<proteinExistence type="predicted"/>
<dbReference type="GO" id="GO:0040017">
    <property type="term" value="P:positive regulation of locomotion"/>
    <property type="evidence" value="ECO:0007669"/>
    <property type="project" value="UniProtKB-ARBA"/>
</dbReference>
<comment type="caution">
    <text evidence="10">Lacks conserved residue(s) required for the propagation of feature annotation.</text>
</comment>
<dbReference type="SMART" id="SM00136">
    <property type="entry name" value="LamNT"/>
    <property type="match status" value="1"/>
</dbReference>
<dbReference type="PROSITE" id="PS51115">
    <property type="entry name" value="LAMININ_IVA"/>
    <property type="match status" value="1"/>
</dbReference>
<evidence type="ECO:0000256" key="9">
    <source>
        <dbReference type="ARBA" id="ARBA00023292"/>
    </source>
</evidence>
<keyword evidence="7 10" id="KW-1015">Disulfide bond</keyword>
<feature type="coiled-coil region" evidence="11">
    <location>
        <begin position="1565"/>
        <end position="1604"/>
    </location>
</feature>
<dbReference type="GO" id="GO:0009888">
    <property type="term" value="P:tissue development"/>
    <property type="evidence" value="ECO:0007669"/>
    <property type="project" value="TreeGrafter"/>
</dbReference>
<feature type="disulfide bond" evidence="10">
    <location>
        <begin position="1008"/>
        <end position="1020"/>
    </location>
</feature>
<feature type="domain" description="Laminin EGF-like" evidence="13">
    <location>
        <begin position="749"/>
        <end position="797"/>
    </location>
</feature>
<feature type="disulfide bond" evidence="10">
    <location>
        <begin position="411"/>
        <end position="423"/>
    </location>
</feature>
<feature type="coiled-coil region" evidence="11">
    <location>
        <begin position="1241"/>
        <end position="1317"/>
    </location>
</feature>
<feature type="disulfide bond" evidence="10">
    <location>
        <begin position="481"/>
        <end position="490"/>
    </location>
</feature>
<feature type="disulfide bond" evidence="10">
    <location>
        <begin position="872"/>
        <end position="881"/>
    </location>
</feature>
<accession>A0AAD4R350</accession>
<keyword evidence="17" id="KW-1185">Reference proteome</keyword>
<evidence type="ECO:0000256" key="3">
    <source>
        <dbReference type="ARBA" id="ARBA00022530"/>
    </source>
</evidence>
<evidence type="ECO:0000259" key="15">
    <source>
        <dbReference type="PROSITE" id="PS51117"/>
    </source>
</evidence>
<evidence type="ECO:0000256" key="11">
    <source>
        <dbReference type="SAM" id="Coils"/>
    </source>
</evidence>
<feature type="domain" description="Laminin EGF-like" evidence="13">
    <location>
        <begin position="411"/>
        <end position="457"/>
    </location>
</feature>
<feature type="disulfide bond" evidence="10">
    <location>
        <begin position="960"/>
        <end position="972"/>
    </location>
</feature>
<feature type="disulfide bond" evidence="10">
    <location>
        <begin position="981"/>
        <end position="990"/>
    </location>
</feature>
<dbReference type="FunFam" id="2.10.25.10:FF:000135">
    <property type="entry name" value="Laminin subunit beta 4"/>
    <property type="match status" value="1"/>
</dbReference>